<feature type="transmembrane region" description="Helical" evidence="9">
    <location>
        <begin position="225"/>
        <end position="247"/>
    </location>
</feature>
<keyword evidence="11" id="KW-1185">Reference proteome</keyword>
<keyword evidence="6 9" id="KW-0029">Amino-acid transport</keyword>
<evidence type="ECO:0000256" key="6">
    <source>
        <dbReference type="ARBA" id="ARBA00022970"/>
    </source>
</evidence>
<evidence type="ECO:0000313" key="10">
    <source>
        <dbReference type="EMBL" id="SFQ68706.1"/>
    </source>
</evidence>
<feature type="transmembrane region" description="Helical" evidence="9">
    <location>
        <begin position="40"/>
        <end position="66"/>
    </location>
</feature>
<evidence type="ECO:0000256" key="5">
    <source>
        <dbReference type="ARBA" id="ARBA00022692"/>
    </source>
</evidence>
<feature type="transmembrane region" description="Helical" evidence="9">
    <location>
        <begin position="78"/>
        <end position="97"/>
    </location>
</feature>
<evidence type="ECO:0000256" key="7">
    <source>
        <dbReference type="ARBA" id="ARBA00022989"/>
    </source>
</evidence>
<comment type="similarity">
    <text evidence="2 9">Belongs to the branched chain amino acid transporter family.</text>
</comment>
<evidence type="ECO:0000256" key="1">
    <source>
        <dbReference type="ARBA" id="ARBA00004651"/>
    </source>
</evidence>
<feature type="transmembrane region" description="Helical" evidence="9">
    <location>
        <begin position="148"/>
        <end position="172"/>
    </location>
</feature>
<keyword evidence="8 9" id="KW-0472">Membrane</keyword>
<dbReference type="Gene3D" id="1.20.1740.10">
    <property type="entry name" value="Amino acid/polyamine transporter I"/>
    <property type="match status" value="1"/>
</dbReference>
<keyword evidence="4" id="KW-1003">Cell membrane</keyword>
<dbReference type="NCBIfam" id="TIGR00796">
    <property type="entry name" value="livcs"/>
    <property type="match status" value="1"/>
</dbReference>
<comment type="caution">
    <text evidence="10">The sequence shown here is derived from an EMBL/GenBank/DDBJ whole genome shotgun (WGS) entry which is preliminary data.</text>
</comment>
<feature type="transmembrane region" description="Helical" evidence="9">
    <location>
        <begin position="410"/>
        <end position="430"/>
    </location>
</feature>
<feature type="transmembrane region" description="Helical" evidence="9">
    <location>
        <begin position="9"/>
        <end position="28"/>
    </location>
</feature>
<dbReference type="RefSeq" id="WP_061805474.1">
    <property type="nucleotide sequence ID" value="NZ_FOXX01000006.1"/>
</dbReference>
<feature type="transmembrane region" description="Helical" evidence="9">
    <location>
        <begin position="315"/>
        <end position="335"/>
    </location>
</feature>
<dbReference type="InterPro" id="IPR004685">
    <property type="entry name" value="Brnchd-chn_aa_trnsp_Livcs"/>
</dbReference>
<feature type="transmembrane region" description="Helical" evidence="9">
    <location>
        <begin position="371"/>
        <end position="390"/>
    </location>
</feature>
<keyword evidence="3 9" id="KW-0813">Transport</keyword>
<organism evidence="10 11">
    <name type="scientific">Priestia endophytica DSM 13796</name>
    <dbReference type="NCBI Taxonomy" id="1121089"/>
    <lineage>
        <taxon>Bacteria</taxon>
        <taxon>Bacillati</taxon>
        <taxon>Bacillota</taxon>
        <taxon>Bacilli</taxon>
        <taxon>Bacillales</taxon>
        <taxon>Bacillaceae</taxon>
        <taxon>Priestia</taxon>
    </lineage>
</organism>
<dbReference type="PANTHER" id="PTHR30588:SF0">
    <property type="entry name" value="BRANCHED-CHAIN AMINO ACID PERMEASE BRNQ"/>
    <property type="match status" value="1"/>
</dbReference>
<dbReference type="Proteomes" id="UP000182762">
    <property type="component" value="Unassembled WGS sequence"/>
</dbReference>
<gene>
    <name evidence="10" type="ORF">SAMN02745910_02804</name>
</gene>
<keyword evidence="5 9" id="KW-0812">Transmembrane</keyword>
<feature type="transmembrane region" description="Helical" evidence="9">
    <location>
        <begin position="341"/>
        <end position="359"/>
    </location>
</feature>
<proteinExistence type="inferred from homology"/>
<evidence type="ECO:0000256" key="4">
    <source>
        <dbReference type="ARBA" id="ARBA00022475"/>
    </source>
</evidence>
<dbReference type="Pfam" id="PF05525">
    <property type="entry name" value="Branch_AA_trans"/>
    <property type="match status" value="1"/>
</dbReference>
<feature type="transmembrane region" description="Helical" evidence="9">
    <location>
        <begin position="117"/>
        <end position="136"/>
    </location>
</feature>
<sequence length="438" mass="47223">MKNLSNKELLLLSFMLFSMFFGAGNLIFPAFLGRASSEEMVIALIGFIITAVGLPILGVMTIANTGSIQTIGSRVHKSFAFFFPLVIYVSIGPGLAIPRAGTIAYEMGMKPFLPSSSLLLGIYTIIFFALVLWLSLSPSKLVDRFGKLLTPILLGLILMIFVKSLITPLGNFQQAEEVYQTNTFFKGFLDGYQTMDALAALVFGIFVANAISAKGVQEPKKVSKYMMIAGLGAGALLASIYAILAYLGGSSSSIGTANNGTDVLTIVMSTLFGEFGTLLLGILFTLACLCVSIGLIISCSQYFSALFPFLSYKGWATLLTIVSLAIANLGLNQILALSSPLLGFIYPMAVVLIVLGLFDRTLRYRKSVYRYAIVFSGLFSFFETINTVFSNKKLDAVLSLFPLYEAGVGWVVPALLGIAVGFLFSSPLSLEEKKRLSS</sequence>
<accession>A0A1I6AJ55</accession>
<evidence type="ECO:0000256" key="9">
    <source>
        <dbReference type="RuleBase" id="RU362122"/>
    </source>
</evidence>
<dbReference type="GeneID" id="93711435"/>
<reference evidence="10 11" key="1">
    <citation type="submission" date="2016-10" db="EMBL/GenBank/DDBJ databases">
        <authorList>
            <person name="Varghese N."/>
            <person name="Submissions S."/>
        </authorList>
    </citation>
    <scope>NUCLEOTIDE SEQUENCE [LARGE SCALE GENOMIC DNA]</scope>
    <source>
        <strain evidence="10 11">DSM 13796</strain>
    </source>
</reference>
<dbReference type="PANTHER" id="PTHR30588">
    <property type="entry name" value="BRANCHED-CHAIN AMINO ACID TRANSPORT SYSTEM 2 CARRIER PROTEIN"/>
    <property type="match status" value="1"/>
</dbReference>
<dbReference type="EMBL" id="FOXX01000006">
    <property type="protein sequence ID" value="SFQ68706.1"/>
    <property type="molecule type" value="Genomic_DNA"/>
</dbReference>
<protein>
    <recommendedName>
        <fullName evidence="9">Branched-chain amino acid transport system carrier protein</fullName>
    </recommendedName>
</protein>
<feature type="transmembrane region" description="Helical" evidence="9">
    <location>
        <begin position="278"/>
        <end position="303"/>
    </location>
</feature>
<evidence type="ECO:0000256" key="8">
    <source>
        <dbReference type="ARBA" id="ARBA00023136"/>
    </source>
</evidence>
<evidence type="ECO:0000256" key="3">
    <source>
        <dbReference type="ARBA" id="ARBA00022448"/>
    </source>
</evidence>
<comment type="function">
    <text evidence="9">Component of the transport system for branched-chain amino acids.</text>
</comment>
<comment type="subcellular location">
    <subcellularLocation>
        <location evidence="1 9">Cell membrane</location>
        <topology evidence="1 9">Multi-pass membrane protein</topology>
    </subcellularLocation>
</comment>
<name>A0A1I6AJ55_9BACI</name>
<keyword evidence="7 9" id="KW-1133">Transmembrane helix</keyword>
<evidence type="ECO:0000256" key="2">
    <source>
        <dbReference type="ARBA" id="ARBA00008540"/>
    </source>
</evidence>
<evidence type="ECO:0000313" key="11">
    <source>
        <dbReference type="Proteomes" id="UP000182762"/>
    </source>
</evidence>
<feature type="transmembrane region" description="Helical" evidence="9">
    <location>
        <begin position="192"/>
        <end position="213"/>
    </location>
</feature>